<keyword evidence="3" id="KW-1185">Reference proteome</keyword>
<proteinExistence type="predicted"/>
<keyword evidence="1" id="KW-1133">Transmembrane helix</keyword>
<dbReference type="Proteomes" id="UP000190150">
    <property type="component" value="Unassembled WGS sequence"/>
</dbReference>
<reference evidence="3" key="1">
    <citation type="submission" date="2017-02" db="EMBL/GenBank/DDBJ databases">
        <authorList>
            <person name="Varghese N."/>
            <person name="Submissions S."/>
        </authorList>
    </citation>
    <scope>NUCLEOTIDE SEQUENCE [LARGE SCALE GENOMIC DNA]</scope>
    <source>
        <strain evidence="3">DSM 24091</strain>
    </source>
</reference>
<keyword evidence="1" id="KW-0812">Transmembrane</keyword>
<keyword evidence="1" id="KW-0472">Membrane</keyword>
<evidence type="ECO:0000256" key="1">
    <source>
        <dbReference type="SAM" id="Phobius"/>
    </source>
</evidence>
<sequence length="127" mass="14844">MKRTLWMTLMVIWIACCPLLLLLSSPVVPSPSIAHITTSHFKPFKRLQAEQQSESPFTQQSIIEGTSELDLFSVVQKYLSSPHFFFLLVYGGLLIQFFFFFKRRLPLCYHLAPQAQYRYLTQRVLLI</sequence>
<feature type="transmembrane region" description="Helical" evidence="1">
    <location>
        <begin position="83"/>
        <end position="101"/>
    </location>
</feature>
<protein>
    <submittedName>
        <fullName evidence="2">Uncharacterized protein</fullName>
    </submittedName>
</protein>
<evidence type="ECO:0000313" key="2">
    <source>
        <dbReference type="EMBL" id="SKB61631.1"/>
    </source>
</evidence>
<dbReference type="PROSITE" id="PS51257">
    <property type="entry name" value="PROKAR_LIPOPROTEIN"/>
    <property type="match status" value="1"/>
</dbReference>
<accession>A0A1T5CQL1</accession>
<gene>
    <name evidence="2" type="ORF">SAMN05660841_01518</name>
</gene>
<dbReference type="STRING" id="1513896.SAMN05660841_01518"/>
<dbReference type="AlphaFoldDB" id="A0A1T5CQL1"/>
<dbReference type="EMBL" id="FUZF01000004">
    <property type="protein sequence ID" value="SKB61631.1"/>
    <property type="molecule type" value="Genomic_DNA"/>
</dbReference>
<evidence type="ECO:0000313" key="3">
    <source>
        <dbReference type="Proteomes" id="UP000190150"/>
    </source>
</evidence>
<name>A0A1T5CQL1_9SPHI</name>
<organism evidence="2 3">
    <name type="scientific">Sphingobacterium nematocida</name>
    <dbReference type="NCBI Taxonomy" id="1513896"/>
    <lineage>
        <taxon>Bacteria</taxon>
        <taxon>Pseudomonadati</taxon>
        <taxon>Bacteroidota</taxon>
        <taxon>Sphingobacteriia</taxon>
        <taxon>Sphingobacteriales</taxon>
        <taxon>Sphingobacteriaceae</taxon>
        <taxon>Sphingobacterium</taxon>
    </lineage>
</organism>
<dbReference type="RefSeq" id="WP_139375230.1">
    <property type="nucleotide sequence ID" value="NZ_FUZF01000004.1"/>
</dbReference>
<dbReference type="OrthoDB" id="9846996at2"/>